<keyword evidence="4" id="KW-0325">Glycoprotein</keyword>
<feature type="region of interest" description="Disordered" evidence="5">
    <location>
        <begin position="72"/>
        <end position="99"/>
    </location>
</feature>
<feature type="non-terminal residue" evidence="7">
    <location>
        <position position="972"/>
    </location>
</feature>
<dbReference type="Pfam" id="PF02368">
    <property type="entry name" value="Big_2"/>
    <property type="match status" value="1"/>
</dbReference>
<dbReference type="Proteomes" id="UP000326570">
    <property type="component" value="Unassembled WGS sequence"/>
</dbReference>
<dbReference type="SUPFAM" id="SSF69318">
    <property type="entry name" value="Integrin alpha N-terminal domain"/>
    <property type="match status" value="1"/>
</dbReference>
<dbReference type="SUPFAM" id="SSF49899">
    <property type="entry name" value="Concanavalin A-like lectins/glucanases"/>
    <property type="match status" value="1"/>
</dbReference>
<dbReference type="InterPro" id="IPR003961">
    <property type="entry name" value="FN3_dom"/>
</dbReference>
<dbReference type="Pfam" id="PF21722">
    <property type="entry name" value="Gly_rich_2"/>
    <property type="match status" value="1"/>
</dbReference>
<feature type="domain" description="Fibronectin type-III" evidence="6">
    <location>
        <begin position="514"/>
        <end position="610"/>
    </location>
</feature>
<evidence type="ECO:0000259" key="6">
    <source>
        <dbReference type="PROSITE" id="PS50853"/>
    </source>
</evidence>
<dbReference type="InterPro" id="IPR025883">
    <property type="entry name" value="Cadherin-like_domain"/>
</dbReference>
<comment type="caution">
    <text evidence="7">The sequence shown here is derived from an EMBL/GenBank/DDBJ whole genome shotgun (WGS) entry which is preliminary data.</text>
</comment>
<keyword evidence="1" id="KW-0732">Signal</keyword>
<dbReference type="PANTHER" id="PTHR46580">
    <property type="entry name" value="SENSOR KINASE-RELATED"/>
    <property type="match status" value="1"/>
</dbReference>
<dbReference type="InterPro" id="IPR049304">
    <property type="entry name" value="Gly_rich_dom"/>
</dbReference>
<dbReference type="SUPFAM" id="SSF49265">
    <property type="entry name" value="Fibronectin type III"/>
    <property type="match status" value="1"/>
</dbReference>
<evidence type="ECO:0000256" key="3">
    <source>
        <dbReference type="ARBA" id="ARBA00023157"/>
    </source>
</evidence>
<dbReference type="InterPro" id="IPR036116">
    <property type="entry name" value="FN3_sf"/>
</dbReference>
<dbReference type="InterPro" id="IPR013519">
    <property type="entry name" value="Int_alpha_beta-p"/>
</dbReference>
<evidence type="ECO:0000256" key="4">
    <source>
        <dbReference type="ARBA" id="ARBA00023180"/>
    </source>
</evidence>
<dbReference type="InterPro" id="IPR006558">
    <property type="entry name" value="LamG-like"/>
</dbReference>
<dbReference type="SMART" id="SM00191">
    <property type="entry name" value="Int_alpha"/>
    <property type="match status" value="3"/>
</dbReference>
<reference evidence="7 8" key="1">
    <citation type="submission" date="2019-09" db="EMBL/GenBank/DDBJ databases">
        <title>Genome sequence of Adhaeribacter sp. M2.</title>
        <authorList>
            <person name="Srinivasan S."/>
        </authorList>
    </citation>
    <scope>NUCLEOTIDE SEQUENCE [LARGE SCALE GENOMIC DNA]</scope>
    <source>
        <strain evidence="7 8">M2</strain>
    </source>
</reference>
<dbReference type="Pfam" id="PF01839">
    <property type="entry name" value="FG-GAP"/>
    <property type="match status" value="1"/>
</dbReference>
<evidence type="ECO:0000256" key="1">
    <source>
        <dbReference type="ARBA" id="ARBA00022729"/>
    </source>
</evidence>
<dbReference type="Pfam" id="PF12733">
    <property type="entry name" value="Cadherin-like"/>
    <property type="match status" value="1"/>
</dbReference>
<dbReference type="Pfam" id="PF13517">
    <property type="entry name" value="FG-GAP_3"/>
    <property type="match status" value="1"/>
</dbReference>
<dbReference type="CDD" id="cd00063">
    <property type="entry name" value="FN3"/>
    <property type="match status" value="1"/>
</dbReference>
<keyword evidence="3" id="KW-1015">Disulfide bond</keyword>
<dbReference type="EMBL" id="VTWT01000011">
    <property type="protein sequence ID" value="KAA9325709.1"/>
    <property type="molecule type" value="Genomic_DNA"/>
</dbReference>
<dbReference type="SUPFAM" id="SSF49373">
    <property type="entry name" value="Invasin/intimin cell-adhesion fragments"/>
    <property type="match status" value="1"/>
</dbReference>
<sequence>MAGGGGGGGNGGGGGGAGAVRNVTIGLTANTNYAVTVGAGGAGGSAHTIGGNGGNSIFSTVAVAGGGGGASRDAGGAAQSGGSGGGGGGVTGGNPSGATAGSGVSGQGYNGGNGTWADFGCNAAGGGGGGHAGPGTAAGNMVGGNGGSGSYYYITGSGVIYAAGGGGGRTCTNSTLGIGGSGIGGNGGGNPTVATNGAANTGSGGGGGGQVGAGGTGGSGVVIIRYLDYSAGYWSSSNTSIATVNSSGLVTGISPGTATIQFNSTCSGVSSKTVTVYEAPKTALHFDGTNDYVNMTSSVTELGKANFTIEAWIKTTGVSCGIVTCSDGSTSWNPGEKVLYLNSAGYPTFVGWGNYYINSNQAVNDGKWHHIAVVWAYAGSGTSGTPKMYIDGADKTAASDYVAHYDNFGNFKLGVPNYNYGEAPNFFNGAMDEIRIWNTARSQAQIQAGMVSPIGSPASGLMAYYNFDEGTAGANNTGLSTLTDHSGNNFHGTLTNLARSGSTSNWVESYAMVVPVVASASNITASGFTANWSAPAVGTVTNYLLDVSTNSAFSSFVSGYNSKNVGTATSSAVTGLSPVTTYYYRVRADKTSVTGQGANSGTTVATTYSNISTLSGLTISSGTLSPVFSSATTSYSASVANSVSSITVRPTKTQTNATIQVQVNSQGYSTVASGNISSALALNTGNNAINVRVIAQDGSATIYTVTVDRQALVPTITSFTPLSGQPGTSVTITGTNFNATAANNVVFFGATRATVTAASATSLMVTVPAGAAHAPITVLNTATTLATYSSRFFLPTFSPNKGSITTADMAPKADFATGNEPFSVAIGDIDGDGKPDLAIANFNSNTVSVLRNTGSSGTVSFAAKTDFTTGIAPHSVAIGDIDGDGKPDLVTANYSSNSVSVLRNTGSNGTVSFATKADFTTGGAPTSVAIGDIDGDGKPDLAIANLSSTYVSVLRNIGSSGTVSFAAKADFV</sequence>
<dbReference type="Pfam" id="PF00041">
    <property type="entry name" value="fn3"/>
    <property type="match status" value="1"/>
</dbReference>
<evidence type="ECO:0000313" key="8">
    <source>
        <dbReference type="Proteomes" id="UP000326570"/>
    </source>
</evidence>
<keyword evidence="8" id="KW-1185">Reference proteome</keyword>
<dbReference type="InterPro" id="IPR013783">
    <property type="entry name" value="Ig-like_fold"/>
</dbReference>
<dbReference type="SMART" id="SM00560">
    <property type="entry name" value="LamGL"/>
    <property type="match status" value="1"/>
</dbReference>
<dbReference type="InterPro" id="IPR028994">
    <property type="entry name" value="Integrin_alpha_N"/>
</dbReference>
<dbReference type="PROSITE" id="PS50853">
    <property type="entry name" value="FN3"/>
    <property type="match status" value="1"/>
</dbReference>
<name>A0A5N1IKA0_9BACT</name>
<dbReference type="SUPFAM" id="SSF81296">
    <property type="entry name" value="E set domains"/>
    <property type="match status" value="1"/>
</dbReference>
<dbReference type="AlphaFoldDB" id="A0A5N1IKA0"/>
<dbReference type="InterPro" id="IPR013320">
    <property type="entry name" value="ConA-like_dom_sf"/>
</dbReference>
<evidence type="ECO:0000256" key="2">
    <source>
        <dbReference type="ARBA" id="ARBA00022737"/>
    </source>
</evidence>
<feature type="compositionally biased region" description="Gly residues" evidence="5">
    <location>
        <begin position="78"/>
        <end position="95"/>
    </location>
</feature>
<protein>
    <recommendedName>
        <fullName evidence="6">Fibronectin type-III domain-containing protein</fullName>
    </recommendedName>
</protein>
<gene>
    <name evidence="7" type="ORF">F0P94_17400</name>
</gene>
<dbReference type="InterPro" id="IPR002909">
    <property type="entry name" value="IPT_dom"/>
</dbReference>
<dbReference type="InterPro" id="IPR008964">
    <property type="entry name" value="Invasin/intimin_cell_adhesion"/>
</dbReference>
<dbReference type="Pfam" id="PF13385">
    <property type="entry name" value="Laminin_G_3"/>
    <property type="match status" value="1"/>
</dbReference>
<dbReference type="Gene3D" id="2.60.120.200">
    <property type="match status" value="1"/>
</dbReference>
<dbReference type="GO" id="GO:0004553">
    <property type="term" value="F:hydrolase activity, hydrolyzing O-glycosyl compounds"/>
    <property type="evidence" value="ECO:0007669"/>
    <property type="project" value="UniProtKB-ARBA"/>
</dbReference>
<evidence type="ECO:0000313" key="7">
    <source>
        <dbReference type="EMBL" id="KAA9325709.1"/>
    </source>
</evidence>
<keyword evidence="2" id="KW-0677">Repeat</keyword>
<dbReference type="PANTHER" id="PTHR46580:SF2">
    <property type="entry name" value="MAM DOMAIN-CONTAINING PROTEIN"/>
    <property type="match status" value="1"/>
</dbReference>
<dbReference type="InterPro" id="IPR013517">
    <property type="entry name" value="FG-GAP"/>
</dbReference>
<evidence type="ECO:0000256" key="5">
    <source>
        <dbReference type="SAM" id="MobiDB-lite"/>
    </source>
</evidence>
<dbReference type="GO" id="GO:0005975">
    <property type="term" value="P:carbohydrate metabolic process"/>
    <property type="evidence" value="ECO:0007669"/>
    <property type="project" value="UniProtKB-ARBA"/>
</dbReference>
<accession>A0A5N1IKA0</accession>
<organism evidence="7 8">
    <name type="scientific">Adhaeribacter soli</name>
    <dbReference type="NCBI Taxonomy" id="2607655"/>
    <lineage>
        <taxon>Bacteria</taxon>
        <taxon>Pseudomonadati</taxon>
        <taxon>Bacteroidota</taxon>
        <taxon>Cytophagia</taxon>
        <taxon>Cytophagales</taxon>
        <taxon>Hymenobacteraceae</taxon>
        <taxon>Adhaeribacter</taxon>
    </lineage>
</organism>
<dbReference type="Gene3D" id="2.30.30.100">
    <property type="match status" value="2"/>
</dbReference>
<dbReference type="InterPro" id="IPR014756">
    <property type="entry name" value="Ig_E-set"/>
</dbReference>
<dbReference type="Gene3D" id="2.60.40.10">
    <property type="entry name" value="Immunoglobulins"/>
    <property type="match status" value="2"/>
</dbReference>
<dbReference type="Pfam" id="PF01833">
    <property type="entry name" value="TIG"/>
    <property type="match status" value="1"/>
</dbReference>
<dbReference type="InterPro" id="IPR003343">
    <property type="entry name" value="Big_2"/>
</dbReference>
<proteinExistence type="predicted"/>
<dbReference type="Gene3D" id="2.60.40.1080">
    <property type="match status" value="1"/>
</dbReference>